<feature type="transmembrane region" description="Helical" evidence="5">
    <location>
        <begin position="313"/>
        <end position="331"/>
    </location>
</feature>
<dbReference type="Gene3D" id="1.10.357.140">
    <property type="entry name" value="UbiA prenyltransferase"/>
    <property type="match status" value="1"/>
</dbReference>
<reference evidence="6 7" key="1">
    <citation type="submission" date="2018-06" db="EMBL/GenBank/DDBJ databases">
        <title>Streptacidiphilus pinicola sp. nov., isolated from pine grove soil.</title>
        <authorList>
            <person name="Roh S.G."/>
            <person name="Park S."/>
            <person name="Kim M.-K."/>
            <person name="Yun B.-R."/>
            <person name="Park J."/>
            <person name="Kim M.J."/>
            <person name="Kim Y.S."/>
            <person name="Kim S.B."/>
        </authorList>
    </citation>
    <scope>NUCLEOTIDE SEQUENCE [LARGE SCALE GENOMIC DNA]</scope>
    <source>
        <strain evidence="6 7">MMS16-CNU450</strain>
    </source>
</reference>
<comment type="subcellular location">
    <subcellularLocation>
        <location evidence="1">Membrane</location>
        <topology evidence="1">Multi-pass membrane protein</topology>
    </subcellularLocation>
</comment>
<evidence type="ECO:0000256" key="5">
    <source>
        <dbReference type="SAM" id="Phobius"/>
    </source>
</evidence>
<dbReference type="AlphaFoldDB" id="A0A2X0IIA8"/>
<keyword evidence="6" id="KW-0808">Transferase</keyword>
<dbReference type="GO" id="GO:0016757">
    <property type="term" value="F:glycosyltransferase activity"/>
    <property type="evidence" value="ECO:0007669"/>
    <property type="project" value="UniProtKB-KW"/>
</dbReference>
<dbReference type="EC" id="2.4.2.45" evidence="6"/>
<feature type="transmembrane region" description="Helical" evidence="5">
    <location>
        <begin position="176"/>
        <end position="196"/>
    </location>
</feature>
<evidence type="ECO:0000256" key="1">
    <source>
        <dbReference type="ARBA" id="ARBA00004141"/>
    </source>
</evidence>
<dbReference type="Proteomes" id="UP000248889">
    <property type="component" value="Unassembled WGS sequence"/>
</dbReference>
<protein>
    <submittedName>
        <fullName evidence="6">Decaprenyl-phosphate phosphoribosyltransferase</fullName>
        <ecNumber evidence="6">2.4.2.45</ecNumber>
    </submittedName>
</protein>
<name>A0A2X0IIA8_9ACTN</name>
<dbReference type="InterPro" id="IPR044878">
    <property type="entry name" value="UbiA_sf"/>
</dbReference>
<keyword evidence="4 5" id="KW-0472">Membrane</keyword>
<feature type="transmembrane region" description="Helical" evidence="5">
    <location>
        <begin position="202"/>
        <end position="219"/>
    </location>
</feature>
<accession>A0A2X0IIA8</accession>
<dbReference type="InterPro" id="IPR000537">
    <property type="entry name" value="UbiA_prenyltransferase"/>
</dbReference>
<evidence type="ECO:0000313" key="6">
    <source>
        <dbReference type="EMBL" id="RAG84814.1"/>
    </source>
</evidence>
<evidence type="ECO:0000256" key="4">
    <source>
        <dbReference type="ARBA" id="ARBA00023136"/>
    </source>
</evidence>
<dbReference type="EMBL" id="QKYN01000058">
    <property type="protein sequence ID" value="RAG84814.1"/>
    <property type="molecule type" value="Genomic_DNA"/>
</dbReference>
<dbReference type="GO" id="GO:0005886">
    <property type="term" value="C:plasma membrane"/>
    <property type="evidence" value="ECO:0007669"/>
    <property type="project" value="TreeGrafter"/>
</dbReference>
<feature type="transmembrane region" description="Helical" evidence="5">
    <location>
        <begin position="121"/>
        <end position="144"/>
    </location>
</feature>
<dbReference type="PANTHER" id="PTHR11048">
    <property type="entry name" value="PRENYLTRANSFERASES"/>
    <property type="match status" value="1"/>
</dbReference>
<keyword evidence="7" id="KW-1185">Reference proteome</keyword>
<evidence type="ECO:0000256" key="3">
    <source>
        <dbReference type="ARBA" id="ARBA00022989"/>
    </source>
</evidence>
<comment type="caution">
    <text evidence="6">The sequence shown here is derived from an EMBL/GenBank/DDBJ whole genome shotgun (WGS) entry which is preliminary data.</text>
</comment>
<proteinExistence type="predicted"/>
<feature type="transmembrane region" description="Helical" evidence="5">
    <location>
        <begin position="79"/>
        <end position="100"/>
    </location>
</feature>
<keyword evidence="6" id="KW-0328">Glycosyltransferase</keyword>
<keyword evidence="2 5" id="KW-0812">Transmembrane</keyword>
<organism evidence="6 7">
    <name type="scientific">Streptacidiphilus pinicola</name>
    <dbReference type="NCBI Taxonomy" id="2219663"/>
    <lineage>
        <taxon>Bacteria</taxon>
        <taxon>Bacillati</taxon>
        <taxon>Actinomycetota</taxon>
        <taxon>Actinomycetes</taxon>
        <taxon>Kitasatosporales</taxon>
        <taxon>Streptomycetaceae</taxon>
        <taxon>Streptacidiphilus</taxon>
    </lineage>
</organism>
<evidence type="ECO:0000313" key="7">
    <source>
        <dbReference type="Proteomes" id="UP000248889"/>
    </source>
</evidence>
<dbReference type="PANTHER" id="PTHR11048:SF5">
    <property type="entry name" value="DECAPRENYL-PHOSPHATE PHOSPHORIBOSYLTRANSFERASE"/>
    <property type="match status" value="1"/>
</dbReference>
<dbReference type="GO" id="GO:0016765">
    <property type="term" value="F:transferase activity, transferring alkyl or aryl (other than methyl) groups"/>
    <property type="evidence" value="ECO:0007669"/>
    <property type="project" value="InterPro"/>
</dbReference>
<dbReference type="RefSeq" id="WP_111501449.1">
    <property type="nucleotide sequence ID" value="NZ_QKYN01000058.1"/>
</dbReference>
<dbReference type="CDD" id="cd13963">
    <property type="entry name" value="PT_UbiA_2"/>
    <property type="match status" value="1"/>
</dbReference>
<dbReference type="InterPro" id="IPR039653">
    <property type="entry name" value="Prenyltransferase"/>
</dbReference>
<evidence type="ECO:0000256" key="2">
    <source>
        <dbReference type="ARBA" id="ARBA00022692"/>
    </source>
</evidence>
<dbReference type="NCBIfam" id="NF008978">
    <property type="entry name" value="PRK12324.1-4"/>
    <property type="match status" value="1"/>
</dbReference>
<dbReference type="Pfam" id="PF01040">
    <property type="entry name" value="UbiA"/>
    <property type="match status" value="1"/>
</dbReference>
<dbReference type="OrthoDB" id="9803632at2"/>
<dbReference type="GO" id="GO:0009247">
    <property type="term" value="P:glycolipid biosynthetic process"/>
    <property type="evidence" value="ECO:0007669"/>
    <property type="project" value="TreeGrafter"/>
</dbReference>
<feature type="transmembrane region" description="Helical" evidence="5">
    <location>
        <begin position="249"/>
        <end position="268"/>
    </location>
</feature>
<sequence>MSAPQPIRPVPPAVPPIPPIPPIPLGVEAVRRAAWVRVPSAVLRTARPRQWVKNLLVFAAPLTGSELTARQFQARGGSALGGAALAFVVFTLASCAVYFVNDTVDAERDRQHPRKCLRPIASGELSEATAITVAGLCLVAGLTLSLAAPGYGLTIAVTAYLVTSFLYSLGLKHLAVLELTLVASGFVLRALGGAASSQVPPSGWFVLVCSLGALLVATAKRHTELAGLGAPAAAHRPSLQHYTASGLRVAQRVIALAMVAAYLAWALVEPDARERVWHVATVIPLTAALVRFDGLTSRGTTSHIEDLLIRDTPMILLELSWLLLFAVGFAAPAM</sequence>
<keyword evidence="3 5" id="KW-1133">Transmembrane helix</keyword>
<gene>
    <name evidence="6" type="ORF">DN069_14825</name>
</gene>